<feature type="transmembrane region" description="Helical" evidence="3">
    <location>
        <begin position="298"/>
        <end position="320"/>
    </location>
</feature>
<sequence length="522" mass="58660">MYSRQVVVRLFHKYITGSKTSFLFIILGLIWSFKIVEKAFLNILITRLSAGKMYDLRSSVVLVNSLELISVVLVVISTYATNVYRSRFMMVVLSTAVFIVGSILSGQLNLWLFYAAMALAHAAVAVTLKVFLENQLRTKYRDVSERQQLTKFWWTMVSALAAIFNQVSPLSGFHLKKLAKFLVIAMGCFFVVFLLGFEHYNDDGESSHNVVASIAKSKRPVNILSLCVCLSILNLVSAAGSAFFFLEAITLAVRDYLPVIILLDNVTRLTEFAVSESSGYLLKKLGERKRYNLQKMELLRIGMGMWCCVLCCNFAVGASTHRKYGPGGGEMSVYWLIPQFVLLGLMRGLAKDGFQSLYRSQAESQFKGWALGELARGAGSLLSMICVYIFNGRHFRWLEKNVGSSSLNKYYSFLAVLSVGNAMFYCWVAAWYLAWPFLVRAGDKRPTVIDSRTHAPQAKASQVKVRDKRHNVMHTTEARPALLVNDRDKRPRGATANGIHTREGSSWTYNSGDKKPKGNKFM</sequence>
<reference evidence="4 5" key="1">
    <citation type="submission" date="2024-06" db="EMBL/GenBank/DDBJ databases">
        <title>A chromosome level genome sequence of Diviner's sage (Salvia divinorum).</title>
        <authorList>
            <person name="Ford S.A."/>
            <person name="Ro D.-K."/>
            <person name="Ness R.W."/>
            <person name="Phillips M.A."/>
        </authorList>
    </citation>
    <scope>NUCLEOTIDE SEQUENCE [LARGE SCALE GENOMIC DNA]</scope>
    <source>
        <strain evidence="4">SAF-2024a</strain>
        <tissue evidence="4">Leaf</tissue>
    </source>
</reference>
<dbReference type="Gene3D" id="1.20.1250.20">
    <property type="entry name" value="MFS general substrate transporter like domains"/>
    <property type="match status" value="1"/>
</dbReference>
<feature type="transmembrane region" description="Helical" evidence="3">
    <location>
        <begin position="221"/>
        <end position="244"/>
    </location>
</feature>
<feature type="transmembrane region" description="Helical" evidence="3">
    <location>
        <begin position="21"/>
        <end position="41"/>
    </location>
</feature>
<keyword evidence="5" id="KW-1185">Reference proteome</keyword>
<feature type="transmembrane region" description="Helical" evidence="3">
    <location>
        <begin position="88"/>
        <end position="105"/>
    </location>
</feature>
<protein>
    <submittedName>
        <fullName evidence="4">Protein NRT1/ PTR FAMILY 1.3-like isoform X1</fullName>
    </submittedName>
</protein>
<keyword evidence="3" id="KW-0472">Membrane</keyword>
<evidence type="ECO:0000256" key="2">
    <source>
        <dbReference type="SAM" id="MobiDB-lite"/>
    </source>
</evidence>
<proteinExistence type="inferred from homology"/>
<keyword evidence="3" id="KW-0812">Transmembrane</keyword>
<feature type="transmembrane region" description="Helical" evidence="3">
    <location>
        <begin position="111"/>
        <end position="132"/>
    </location>
</feature>
<feature type="transmembrane region" description="Helical" evidence="3">
    <location>
        <begin position="410"/>
        <end position="435"/>
    </location>
</feature>
<feature type="transmembrane region" description="Helical" evidence="3">
    <location>
        <begin position="61"/>
        <end position="81"/>
    </location>
</feature>
<feature type="transmembrane region" description="Helical" evidence="3">
    <location>
        <begin position="181"/>
        <end position="200"/>
    </location>
</feature>
<comment type="caution">
    <text evidence="4">The sequence shown here is derived from an EMBL/GenBank/DDBJ whole genome shotgun (WGS) entry which is preliminary data.</text>
</comment>
<dbReference type="AlphaFoldDB" id="A0ABD1H5P7"/>
<feature type="transmembrane region" description="Helical" evidence="3">
    <location>
        <begin position="332"/>
        <end position="350"/>
    </location>
</feature>
<feature type="transmembrane region" description="Helical" evidence="3">
    <location>
        <begin position="371"/>
        <end position="390"/>
    </location>
</feature>
<feature type="region of interest" description="Disordered" evidence="2">
    <location>
        <begin position="489"/>
        <end position="522"/>
    </location>
</feature>
<evidence type="ECO:0000313" key="5">
    <source>
        <dbReference type="Proteomes" id="UP001567538"/>
    </source>
</evidence>
<gene>
    <name evidence="4" type="ORF">AAHA92_19545</name>
</gene>
<keyword evidence="3" id="KW-1133">Transmembrane helix</keyword>
<dbReference type="Proteomes" id="UP001567538">
    <property type="component" value="Unassembled WGS sequence"/>
</dbReference>
<evidence type="ECO:0000256" key="3">
    <source>
        <dbReference type="SAM" id="Phobius"/>
    </source>
</evidence>
<comment type="similarity">
    <text evidence="1">Belongs to the major facilitator superfamily. Phosphate:H(+) symporter (TC 2.A.1.9) family.</text>
</comment>
<evidence type="ECO:0000256" key="1">
    <source>
        <dbReference type="ARBA" id="ARBA00044504"/>
    </source>
</evidence>
<feature type="transmembrane region" description="Helical" evidence="3">
    <location>
        <begin position="152"/>
        <end position="175"/>
    </location>
</feature>
<dbReference type="PANTHER" id="PTHR11654">
    <property type="entry name" value="OLIGOPEPTIDE TRANSPORTER-RELATED"/>
    <property type="match status" value="1"/>
</dbReference>
<evidence type="ECO:0000313" key="4">
    <source>
        <dbReference type="EMBL" id="KAL1551745.1"/>
    </source>
</evidence>
<organism evidence="4 5">
    <name type="scientific">Salvia divinorum</name>
    <name type="common">Maria pastora</name>
    <name type="synonym">Diviner's sage</name>
    <dbReference type="NCBI Taxonomy" id="28513"/>
    <lineage>
        <taxon>Eukaryota</taxon>
        <taxon>Viridiplantae</taxon>
        <taxon>Streptophyta</taxon>
        <taxon>Embryophyta</taxon>
        <taxon>Tracheophyta</taxon>
        <taxon>Spermatophyta</taxon>
        <taxon>Magnoliopsida</taxon>
        <taxon>eudicotyledons</taxon>
        <taxon>Gunneridae</taxon>
        <taxon>Pentapetalae</taxon>
        <taxon>asterids</taxon>
        <taxon>lamiids</taxon>
        <taxon>Lamiales</taxon>
        <taxon>Lamiaceae</taxon>
        <taxon>Nepetoideae</taxon>
        <taxon>Mentheae</taxon>
        <taxon>Salviinae</taxon>
        <taxon>Salvia</taxon>
        <taxon>Salvia subgen. Calosphace</taxon>
    </lineage>
</organism>
<dbReference type="EMBL" id="JBEAFC010000007">
    <property type="protein sequence ID" value="KAL1551745.1"/>
    <property type="molecule type" value="Genomic_DNA"/>
</dbReference>
<accession>A0ABD1H5P7</accession>
<name>A0ABD1H5P7_SALDI</name>
<dbReference type="InterPro" id="IPR036259">
    <property type="entry name" value="MFS_trans_sf"/>
</dbReference>